<evidence type="ECO:0000256" key="1">
    <source>
        <dbReference type="SAM" id="MobiDB-lite"/>
    </source>
</evidence>
<name>A0A7S0TEF2_9EUKA</name>
<reference evidence="2" key="1">
    <citation type="submission" date="2021-01" db="EMBL/GenBank/DDBJ databases">
        <authorList>
            <person name="Corre E."/>
            <person name="Pelletier E."/>
            <person name="Niang G."/>
            <person name="Scheremetjew M."/>
            <person name="Finn R."/>
            <person name="Kale V."/>
            <person name="Holt S."/>
            <person name="Cochrane G."/>
            <person name="Meng A."/>
            <person name="Brown T."/>
            <person name="Cohen L."/>
        </authorList>
    </citation>
    <scope>NUCLEOTIDE SEQUENCE</scope>
</reference>
<gene>
    <name evidence="2" type="ORF">EMAR1385_LOCUS657</name>
</gene>
<accession>A0A7S0TEF2</accession>
<evidence type="ECO:0000313" key="2">
    <source>
        <dbReference type="EMBL" id="CAD8731778.1"/>
    </source>
</evidence>
<feature type="region of interest" description="Disordered" evidence="1">
    <location>
        <begin position="382"/>
        <end position="403"/>
    </location>
</feature>
<dbReference type="AlphaFoldDB" id="A0A7S0TEF2"/>
<organism evidence="2">
    <name type="scientific">Elphidium margaritaceum</name>
    <dbReference type="NCBI Taxonomy" id="933848"/>
    <lineage>
        <taxon>Eukaryota</taxon>
        <taxon>Sar</taxon>
        <taxon>Rhizaria</taxon>
        <taxon>Retaria</taxon>
        <taxon>Foraminifera</taxon>
        <taxon>Rotaliida</taxon>
        <taxon>Elphidiidae</taxon>
        <taxon>Elphidium</taxon>
    </lineage>
</organism>
<protein>
    <submittedName>
        <fullName evidence="2">Uncharacterized protein</fullName>
    </submittedName>
</protein>
<sequence>MVEPNEETQQILSLIVSGVSAAYTNDLAKFCREFYVGEDFDAEAIVDDIENCGDEGDSSGLIGAMEESSEFQAVVATDKQKQALMKVLKESLKGPPPQNKTFDLSEINWSLSSKDAAEPSKLIKQQCPNVFGKEDDKAFFDVVAIGNKNNIPIVTWLMDTFFRYRINAFMLEQRTVGIPEFVSEYALFKDLRASQSKKMVHKLESVFATFGKRFCPDMSLTQTFALVDDDLNEFADYYIAMHGAIESLIKGANKGLVPCQIDFWVIPKNVTSSEAFDDDVDPEDEEDAKSGGGGGGDDGEDIGIDCIGNLEHRLRSNGYTYTKSDMDLEHAKRLFAQGIDRQVNGARNQRIMVYLDRRNPNAFDKMSQADFEKFVACGYGDDDEENARNSTRTKLKQQRNGEKEKSWKDRMYVVQSKHAQYRQLPARFRDFSAFFMSSECLLPQVKQEQAQRSKPFGCKDLLGGYQYVLSWQIEDEQLIKCYWYFNGQVTRLFAGDVLSLWPKSFTGAQEINANKAEILKEMSKQSFDAQFENWYNQTTAKKLF</sequence>
<feature type="region of interest" description="Disordered" evidence="1">
    <location>
        <begin position="274"/>
        <end position="301"/>
    </location>
</feature>
<dbReference type="EMBL" id="HBFI01000929">
    <property type="protein sequence ID" value="CAD8731778.1"/>
    <property type="molecule type" value="Transcribed_RNA"/>
</dbReference>
<feature type="compositionally biased region" description="Acidic residues" evidence="1">
    <location>
        <begin position="275"/>
        <end position="287"/>
    </location>
</feature>
<proteinExistence type="predicted"/>